<dbReference type="Proteomes" id="UP000002009">
    <property type="component" value="Chromosome 13"/>
</dbReference>
<dbReference type="MEROPS" id="S01.501"/>
<evidence type="ECO:0000256" key="1">
    <source>
        <dbReference type="SAM" id="MobiDB-lite"/>
    </source>
</evidence>
<dbReference type="GeneID" id="8248729"/>
<dbReference type="GO" id="GO:0005777">
    <property type="term" value="C:peroxisome"/>
    <property type="evidence" value="ECO:0007669"/>
    <property type="project" value="InterPro"/>
</dbReference>
<dbReference type="GO" id="GO:0016485">
    <property type="term" value="P:protein processing"/>
    <property type="evidence" value="ECO:0007669"/>
    <property type="project" value="InterPro"/>
</dbReference>
<dbReference type="FunCoup" id="C1EFA7">
    <property type="interactions" value="891"/>
</dbReference>
<protein>
    <submittedName>
        <fullName evidence="2">Uncharacterized protein</fullName>
    </submittedName>
</protein>
<dbReference type="eggNOG" id="KOG1320">
    <property type="taxonomic scope" value="Eukaryota"/>
</dbReference>
<name>C1EFA7_MICCC</name>
<evidence type="ECO:0000313" key="2">
    <source>
        <dbReference type="EMBL" id="ACO66818.1"/>
    </source>
</evidence>
<dbReference type="RefSeq" id="XP_002505560.1">
    <property type="nucleotide sequence ID" value="XM_002505514.1"/>
</dbReference>
<feature type="region of interest" description="Disordered" evidence="1">
    <location>
        <begin position="262"/>
        <end position="293"/>
    </location>
</feature>
<dbReference type="SUPFAM" id="SSF50494">
    <property type="entry name" value="Trypsin-like serine proteases"/>
    <property type="match status" value="2"/>
</dbReference>
<feature type="compositionally biased region" description="Low complexity" evidence="1">
    <location>
        <begin position="373"/>
        <end position="386"/>
    </location>
</feature>
<dbReference type="InParanoid" id="C1EFA7"/>
<dbReference type="PANTHER" id="PTHR21004:SF0">
    <property type="entry name" value="PEROXISOMAL LEADER PEPTIDE-PROCESSING PROTEASE"/>
    <property type="match status" value="1"/>
</dbReference>
<dbReference type="Pfam" id="PF13365">
    <property type="entry name" value="Trypsin_2"/>
    <property type="match status" value="1"/>
</dbReference>
<dbReference type="InterPro" id="IPR043504">
    <property type="entry name" value="Peptidase_S1_PA_chymotrypsin"/>
</dbReference>
<dbReference type="InterPro" id="IPR039245">
    <property type="entry name" value="TYSND1/DEG15"/>
</dbReference>
<dbReference type="AlphaFoldDB" id="C1EFA7"/>
<dbReference type="EMBL" id="CP001331">
    <property type="protein sequence ID" value="ACO66818.1"/>
    <property type="molecule type" value="Genomic_DNA"/>
</dbReference>
<evidence type="ECO:0000313" key="3">
    <source>
        <dbReference type="Proteomes" id="UP000002009"/>
    </source>
</evidence>
<dbReference type="InterPro" id="IPR009003">
    <property type="entry name" value="Peptidase_S1_PA"/>
</dbReference>
<dbReference type="GO" id="GO:0004252">
    <property type="term" value="F:serine-type endopeptidase activity"/>
    <property type="evidence" value="ECO:0007669"/>
    <property type="project" value="InterPro"/>
</dbReference>
<proteinExistence type="predicted"/>
<feature type="compositionally biased region" description="Low complexity" evidence="1">
    <location>
        <begin position="277"/>
        <end position="293"/>
    </location>
</feature>
<accession>C1EFA7</accession>
<keyword evidence="3" id="KW-1185">Reference proteome</keyword>
<gene>
    <name evidence="2" type="ORF">MICPUN_63720</name>
</gene>
<dbReference type="OrthoDB" id="17845at2759"/>
<feature type="region of interest" description="Disordered" evidence="1">
    <location>
        <begin position="360"/>
        <end position="390"/>
    </location>
</feature>
<dbReference type="STRING" id="296587.C1EFA7"/>
<dbReference type="KEGG" id="mis:MICPUN_63720"/>
<dbReference type="OMA" id="RGHYANI"/>
<sequence length="708" mass="71774">MRGHYANIAERAVGLTATVRVRGPDPRGDVAADAAFFTHHRPDDDLLPGADGAPVVAISATALRIPTRASTRQDGRPAAGDDRKRFIAPLAPFLPFLAARDDARDDRPRARAPLASPLAPGVEVHVRLGREGLGGDEPGGWTRARVLASCVPRDASNAVDALAGPAGLGALRRGWTAGGVAPLGDASHVPLGAAVTGVVLIETNARASTQPPQPPPPEWRDAFFVREGAPIVACGSPFAALSPTHFACAVFGGHVARAWGRRVGRRQREGGDEDGPGESSPGESPGNDPPLLLADVVALPGTEGAPVLDADGGGVIGVLTPPLVRLERGRDGVTRAQETVPLVLTMASIRDALRELVSGSSFSGGDESPAGESPPSRVGPASSSSSFRNASNPLDAVVRRSVVVLETDGGASWASGVVIGVHGSGGEGEEGGGGIGGVGGVEWGGGGGGRPVRALVLTNAHVVHPSSTAAGGDGKGPIVRSIRVGIPGTNSWLNDAAPVYVSRGPLDVAVVDVKLHSPNDARRLVPVKRRLPLGAGGSRLSGASPGSPVAVVGFARVGPGAIDAGFIDCSPAVHLGSVSAVVNFSHSRSRDRIPSSSSVPAMYQTTASVHSGASGGAVVCPQDGTLLGLVTSNARLGAGGRVIPNLNFSIPVELLDRVLATAAAKGVGDWARAFEGCLEEAETSDELRSIWSLRDPASTGGEGLTSKL</sequence>
<organism evidence="2 3">
    <name type="scientific">Micromonas commoda (strain RCC299 / NOUM17 / CCMP2709)</name>
    <name type="common">Picoplanktonic green alga</name>
    <dbReference type="NCBI Taxonomy" id="296587"/>
    <lineage>
        <taxon>Eukaryota</taxon>
        <taxon>Viridiplantae</taxon>
        <taxon>Chlorophyta</taxon>
        <taxon>Mamiellophyceae</taxon>
        <taxon>Mamiellales</taxon>
        <taxon>Mamiellaceae</taxon>
        <taxon>Micromonas</taxon>
    </lineage>
</organism>
<reference evidence="2 3" key="1">
    <citation type="journal article" date="2009" name="Science">
        <title>Green evolution and dynamic adaptations revealed by genomes of the marine picoeukaryotes Micromonas.</title>
        <authorList>
            <person name="Worden A.Z."/>
            <person name="Lee J.H."/>
            <person name="Mock T."/>
            <person name="Rouze P."/>
            <person name="Simmons M.P."/>
            <person name="Aerts A.L."/>
            <person name="Allen A.E."/>
            <person name="Cuvelier M.L."/>
            <person name="Derelle E."/>
            <person name="Everett M.V."/>
            <person name="Foulon E."/>
            <person name="Grimwood J."/>
            <person name="Gundlach H."/>
            <person name="Henrissat B."/>
            <person name="Napoli C."/>
            <person name="McDonald S.M."/>
            <person name="Parker M.S."/>
            <person name="Rombauts S."/>
            <person name="Salamov A."/>
            <person name="Von Dassow P."/>
            <person name="Badger J.H."/>
            <person name="Coutinho P.M."/>
            <person name="Demir E."/>
            <person name="Dubchak I."/>
            <person name="Gentemann C."/>
            <person name="Eikrem W."/>
            <person name="Gready J.E."/>
            <person name="John U."/>
            <person name="Lanier W."/>
            <person name="Lindquist E.A."/>
            <person name="Lucas S."/>
            <person name="Mayer K.F."/>
            <person name="Moreau H."/>
            <person name="Not F."/>
            <person name="Otillar R."/>
            <person name="Panaud O."/>
            <person name="Pangilinan J."/>
            <person name="Paulsen I."/>
            <person name="Piegu B."/>
            <person name="Poliakov A."/>
            <person name="Robbens S."/>
            <person name="Schmutz J."/>
            <person name="Toulza E."/>
            <person name="Wyss T."/>
            <person name="Zelensky A."/>
            <person name="Zhou K."/>
            <person name="Armbrust E.V."/>
            <person name="Bhattacharya D."/>
            <person name="Goodenough U.W."/>
            <person name="Van de Peer Y."/>
            <person name="Grigoriev I.V."/>
        </authorList>
    </citation>
    <scope>NUCLEOTIDE SEQUENCE [LARGE SCALE GENOMIC DNA]</scope>
    <source>
        <strain evidence="3">RCC299 / NOUM17</strain>
    </source>
</reference>
<dbReference type="Gene3D" id="2.40.10.10">
    <property type="entry name" value="Trypsin-like serine proteases"/>
    <property type="match status" value="1"/>
</dbReference>
<dbReference type="PANTHER" id="PTHR21004">
    <property type="entry name" value="SERINE PROTEASE-RELATED"/>
    <property type="match status" value="1"/>
</dbReference>